<evidence type="ECO:0000313" key="2">
    <source>
        <dbReference type="Proteomes" id="UP000289546"/>
    </source>
</evidence>
<protein>
    <submittedName>
        <fullName evidence="1">Uncharacterized protein</fullName>
    </submittedName>
</protein>
<keyword evidence="2" id="KW-1185">Reference proteome</keyword>
<dbReference type="AlphaFoldDB" id="A0A4Q0S3C5"/>
<comment type="caution">
    <text evidence="1">The sequence shown here is derived from an EMBL/GenBank/DDBJ whole genome shotgun (WGS) entry which is preliminary data.</text>
</comment>
<dbReference type="RefSeq" id="WP_128919698.1">
    <property type="nucleotide sequence ID" value="NZ_LBJC01000027.1"/>
</dbReference>
<dbReference type="Proteomes" id="UP000289546">
    <property type="component" value="Unassembled WGS sequence"/>
</dbReference>
<sequence length="73" mass="8157">MATQIVMNSTGDSRHFFEQDDRNGLAEAEQRFKKLTCEGFTAATRTASGDLKLIRSFDPTTEETLFYPHLVGG</sequence>
<dbReference type="EMBL" id="LBJQ01000082">
    <property type="protein sequence ID" value="RXH26289.1"/>
    <property type="molecule type" value="Genomic_DNA"/>
</dbReference>
<dbReference type="OrthoDB" id="8779602at2"/>
<evidence type="ECO:0000313" key="1">
    <source>
        <dbReference type="EMBL" id="RXH26289.1"/>
    </source>
</evidence>
<organism evidence="1 2">
    <name type="scientific">Bradyrhizobium nanningense</name>
    <dbReference type="NCBI Taxonomy" id="1325118"/>
    <lineage>
        <taxon>Bacteria</taxon>
        <taxon>Pseudomonadati</taxon>
        <taxon>Pseudomonadota</taxon>
        <taxon>Alphaproteobacteria</taxon>
        <taxon>Hyphomicrobiales</taxon>
        <taxon>Nitrobacteraceae</taxon>
        <taxon>Bradyrhizobium</taxon>
    </lineage>
</organism>
<gene>
    <name evidence="1" type="ORF">XH99_20290</name>
</gene>
<name>A0A4Q0S3C5_9BRAD</name>
<proteinExistence type="predicted"/>
<accession>A0A4Q0S3C5</accession>
<reference evidence="1 2" key="1">
    <citation type="submission" date="2015-04" db="EMBL/GenBank/DDBJ databases">
        <title>Comparative genomics of rhizobia nodulating Arachis hypogaea in China.</title>
        <authorList>
            <person name="Li Y."/>
        </authorList>
    </citation>
    <scope>NUCLEOTIDE SEQUENCE [LARGE SCALE GENOMIC DNA]</scope>
    <source>
        <strain evidence="1 2">CCBAU 51757</strain>
    </source>
</reference>